<dbReference type="PIRSF" id="PIRSF006092">
    <property type="entry name" value="GreA_GreB"/>
    <property type="match status" value="1"/>
</dbReference>
<evidence type="ECO:0000256" key="1">
    <source>
        <dbReference type="SAM" id="MobiDB-lite"/>
    </source>
</evidence>
<dbReference type="Proteomes" id="UP000004926">
    <property type="component" value="Chromosome"/>
</dbReference>
<gene>
    <name evidence="3" type="ORF">SacmaDRAFT_1206</name>
</gene>
<keyword evidence="3" id="KW-0648">Protein biosynthesis</keyword>
<dbReference type="PANTHER" id="PTHR30437">
    <property type="entry name" value="TRANSCRIPTION ELONGATION FACTOR GREA"/>
    <property type="match status" value="1"/>
</dbReference>
<dbReference type="GO" id="GO:0006354">
    <property type="term" value="P:DNA-templated transcription elongation"/>
    <property type="evidence" value="ECO:0007669"/>
    <property type="project" value="TreeGrafter"/>
</dbReference>
<feature type="region of interest" description="Disordered" evidence="1">
    <location>
        <begin position="123"/>
        <end position="143"/>
    </location>
</feature>
<dbReference type="GO" id="GO:0003746">
    <property type="term" value="F:translation elongation factor activity"/>
    <property type="evidence" value="ECO:0007669"/>
    <property type="project" value="UniProtKB-KW"/>
</dbReference>
<dbReference type="InterPro" id="IPR001437">
    <property type="entry name" value="Tscrpt_elong_fac_GreA/B_C"/>
</dbReference>
<keyword evidence="4" id="KW-1185">Reference proteome</keyword>
<dbReference type="InterPro" id="IPR023459">
    <property type="entry name" value="Tscrpt_elong_fac_GreA/B_fam"/>
</dbReference>
<reference evidence="3 4" key="1">
    <citation type="journal article" date="2012" name="Stand. Genomic Sci.">
        <title>Genome sequence of the ocean sediment bacterium Saccharomonospora marina type strain (XMU15(T)).</title>
        <authorList>
            <person name="Klenk H.P."/>
            <person name="Lu M."/>
            <person name="Lucas S."/>
            <person name="Lapidus A."/>
            <person name="Copeland A."/>
            <person name="Pitluck S."/>
            <person name="Goodwin L.A."/>
            <person name="Han C."/>
            <person name="Tapia R."/>
            <person name="Brambilla E.M."/>
            <person name="Potter G."/>
            <person name="Land M."/>
            <person name="Ivanova N."/>
            <person name="Rohde M."/>
            <person name="Goker M."/>
            <person name="Detter J.C."/>
            <person name="Li W.J."/>
            <person name="Kyrpides N.C."/>
            <person name="Woyke T."/>
        </authorList>
    </citation>
    <scope>NUCLEOTIDE SEQUENCE [LARGE SCALE GENOMIC DNA]</scope>
    <source>
        <strain evidence="3 4">XMU15</strain>
    </source>
</reference>
<feature type="domain" description="Transcription elongation factor GreA/GreB C-terminal" evidence="2">
    <location>
        <begin position="95"/>
        <end position="163"/>
    </location>
</feature>
<dbReference type="AlphaFoldDB" id="H5WXG0"/>
<dbReference type="NCBIfam" id="NF004548">
    <property type="entry name" value="PRK05892.1"/>
    <property type="match status" value="1"/>
</dbReference>
<evidence type="ECO:0000259" key="2">
    <source>
        <dbReference type="Pfam" id="PF01272"/>
    </source>
</evidence>
<dbReference type="Gene3D" id="3.10.50.30">
    <property type="entry name" value="Transcription elongation factor, GreA/GreB, C-terminal domain"/>
    <property type="match status" value="1"/>
</dbReference>
<dbReference type="Pfam" id="PF01272">
    <property type="entry name" value="GreA_GreB"/>
    <property type="match status" value="1"/>
</dbReference>
<accession>H5WXG0</accession>
<dbReference type="GO" id="GO:0070063">
    <property type="term" value="F:RNA polymerase binding"/>
    <property type="evidence" value="ECO:0007669"/>
    <property type="project" value="InterPro"/>
</dbReference>
<dbReference type="eggNOG" id="COG0782">
    <property type="taxonomic scope" value="Bacteria"/>
</dbReference>
<name>H5WXG0_9PSEU</name>
<dbReference type="PANTHER" id="PTHR30437:SF4">
    <property type="entry name" value="TRANSCRIPTION ELONGATION FACTOR GREA"/>
    <property type="match status" value="1"/>
</dbReference>
<keyword evidence="3" id="KW-0251">Elongation factor</keyword>
<evidence type="ECO:0000313" key="4">
    <source>
        <dbReference type="Proteomes" id="UP000004926"/>
    </source>
</evidence>
<dbReference type="GO" id="GO:0032784">
    <property type="term" value="P:regulation of DNA-templated transcription elongation"/>
    <property type="evidence" value="ECO:0007669"/>
    <property type="project" value="InterPro"/>
</dbReference>
<feature type="region of interest" description="Disordered" evidence="1">
    <location>
        <begin position="1"/>
        <end position="58"/>
    </location>
</feature>
<organism evidence="3 4">
    <name type="scientific">Saccharomonospora marina XMU15</name>
    <dbReference type="NCBI Taxonomy" id="882083"/>
    <lineage>
        <taxon>Bacteria</taxon>
        <taxon>Bacillati</taxon>
        <taxon>Actinomycetota</taxon>
        <taxon>Actinomycetes</taxon>
        <taxon>Pseudonocardiales</taxon>
        <taxon>Pseudonocardiaceae</taxon>
        <taxon>Saccharomonospora</taxon>
    </lineage>
</organism>
<dbReference type="SUPFAM" id="SSF54534">
    <property type="entry name" value="FKBP-like"/>
    <property type="match status" value="1"/>
</dbReference>
<protein>
    <submittedName>
        <fullName evidence="3">Transcription elongation factor</fullName>
    </submittedName>
</protein>
<feature type="compositionally biased region" description="Basic and acidic residues" evidence="1">
    <location>
        <begin position="25"/>
        <end position="47"/>
    </location>
</feature>
<evidence type="ECO:0000313" key="3">
    <source>
        <dbReference type="EMBL" id="EHR49489.1"/>
    </source>
</evidence>
<dbReference type="STRING" id="882083.SacmaDRAFT_1206"/>
<sequence length="166" mass="17644">MASLALNPDNGRMTSTGGLSPATRARLERELEQLREQREALAPRLGDDPLGDSADQADLLERAEVVSRLDQRISQISDLLHGGPVGEQDSGLPSGTKVTLKFGDGSVEDMVVVGIADEAEEDDVSSLTADSPLGRAIEGHKQGDKITYRTPQGEASAEILKLELPS</sequence>
<dbReference type="HOGENOM" id="CLU_101379_4_0_11"/>
<dbReference type="GO" id="GO:0003677">
    <property type="term" value="F:DNA binding"/>
    <property type="evidence" value="ECO:0007669"/>
    <property type="project" value="InterPro"/>
</dbReference>
<proteinExistence type="predicted"/>
<dbReference type="EMBL" id="CM001439">
    <property type="protein sequence ID" value="EHR49489.1"/>
    <property type="molecule type" value="Genomic_DNA"/>
</dbReference>
<dbReference type="InterPro" id="IPR036953">
    <property type="entry name" value="GreA/GreB_C_sf"/>
</dbReference>